<dbReference type="RefSeq" id="WP_167699656.1">
    <property type="nucleotide sequence ID" value="NZ_CP118174.1"/>
</dbReference>
<dbReference type="AlphaFoldDB" id="A0A968KQU0"/>
<name>A0A968KQU0_9SPIO</name>
<sequence length="295" mass="33954">MFFSTILHRRFFLLIILLLYSAITMYAQTAKEISAQLNKIELSFFHQEDPVDLHKKLIPIKELLLDRIEILQTQNPTLDHLLLARALYLGAMLQPDQYTIADIFQAVMIEEALIPLSMGLQYNTDLSNEDKIIFKELLISFYITQARYYFFTQSQVNQALASLSFALPFSDNPIFILYEMSFIQQANQSQTALTISPTKELQRILQQPKIHPIDKTFIYLFLAILDANQQDAYLEIVQSLLQNDPAIEISKATFMTILLSHIPAPMIPFFIFSLFCSDIPDSDQETIKKGLFVTP</sequence>
<comment type="caution">
    <text evidence="1">The sequence shown here is derived from an EMBL/GenBank/DDBJ whole genome shotgun (WGS) entry which is preliminary data.</text>
</comment>
<keyword evidence="2" id="KW-1185">Reference proteome</keyword>
<protein>
    <submittedName>
        <fullName evidence="1">Uncharacterized protein</fullName>
    </submittedName>
</protein>
<reference evidence="1 2" key="1">
    <citation type="submission" date="2020-03" db="EMBL/GenBank/DDBJ databases">
        <title>Spirochaetal bacteria isolated from arthropods constitute a novel genus Entomospira genus novum within the order Spirochaetales.</title>
        <authorList>
            <person name="Grana-Miraglia L."/>
            <person name="Sikutova S."/>
            <person name="Fingerle V."/>
            <person name="Sing A."/>
            <person name="Castillo-Ramirez S."/>
            <person name="Margos G."/>
            <person name="Rudolf I."/>
        </authorList>
    </citation>
    <scope>NUCLEOTIDE SEQUENCE [LARGE SCALE GENOMIC DNA]</scope>
    <source>
        <strain evidence="1 2">BR193</strain>
    </source>
</reference>
<dbReference type="Proteomes" id="UP000711995">
    <property type="component" value="Unassembled WGS sequence"/>
</dbReference>
<evidence type="ECO:0000313" key="2">
    <source>
        <dbReference type="Proteomes" id="UP000711995"/>
    </source>
</evidence>
<gene>
    <name evidence="1" type="ORF">HCT14_00745</name>
</gene>
<dbReference type="EMBL" id="JAATLJ010000001">
    <property type="protein sequence ID" value="NIZ40048.1"/>
    <property type="molecule type" value="Genomic_DNA"/>
</dbReference>
<evidence type="ECO:0000313" key="1">
    <source>
        <dbReference type="EMBL" id="NIZ40048.1"/>
    </source>
</evidence>
<organism evidence="1 2">
    <name type="scientific">Entomospira entomophila</name>
    <dbReference type="NCBI Taxonomy" id="2719988"/>
    <lineage>
        <taxon>Bacteria</taxon>
        <taxon>Pseudomonadati</taxon>
        <taxon>Spirochaetota</taxon>
        <taxon>Spirochaetia</taxon>
        <taxon>Spirochaetales</taxon>
        <taxon>Spirochaetaceae</taxon>
        <taxon>Entomospira</taxon>
    </lineage>
</organism>
<proteinExistence type="predicted"/>
<accession>A0A968KQU0</accession>